<feature type="chain" id="PRO_5034292827" evidence="2">
    <location>
        <begin position="16"/>
        <end position="278"/>
    </location>
</feature>
<feature type="compositionally biased region" description="Low complexity" evidence="1">
    <location>
        <begin position="137"/>
        <end position="150"/>
    </location>
</feature>
<protein>
    <submittedName>
        <fullName evidence="3">Thymocyte nuclear protein 1</fullName>
    </submittedName>
</protein>
<evidence type="ECO:0000256" key="1">
    <source>
        <dbReference type="SAM" id="MobiDB-lite"/>
    </source>
</evidence>
<organism evidence="3 4">
    <name type="scientific">Ophiocordyceps camponoti-floridani</name>
    <dbReference type="NCBI Taxonomy" id="2030778"/>
    <lineage>
        <taxon>Eukaryota</taxon>
        <taxon>Fungi</taxon>
        <taxon>Dikarya</taxon>
        <taxon>Ascomycota</taxon>
        <taxon>Pezizomycotina</taxon>
        <taxon>Sordariomycetes</taxon>
        <taxon>Hypocreomycetidae</taxon>
        <taxon>Hypocreales</taxon>
        <taxon>Ophiocordycipitaceae</taxon>
        <taxon>Ophiocordyceps</taxon>
    </lineage>
</organism>
<dbReference type="Proteomes" id="UP000562929">
    <property type="component" value="Unassembled WGS sequence"/>
</dbReference>
<keyword evidence="2" id="KW-0732">Signal</keyword>
<reference evidence="3 4" key="1">
    <citation type="journal article" date="2020" name="G3 (Bethesda)">
        <title>Genetic Underpinnings of Host Manipulation by Ophiocordyceps as Revealed by Comparative Transcriptomics.</title>
        <authorList>
            <person name="Will I."/>
            <person name="Das B."/>
            <person name="Trinh T."/>
            <person name="Brachmann A."/>
            <person name="Ohm R.A."/>
            <person name="de Bekker C."/>
        </authorList>
    </citation>
    <scope>NUCLEOTIDE SEQUENCE [LARGE SCALE GENOMIC DNA]</scope>
    <source>
        <strain evidence="3 4">EC05</strain>
    </source>
</reference>
<feature type="region of interest" description="Disordered" evidence="1">
    <location>
        <begin position="80"/>
        <end position="278"/>
    </location>
</feature>
<feature type="signal peptide" evidence="2">
    <location>
        <begin position="1"/>
        <end position="15"/>
    </location>
</feature>
<comment type="caution">
    <text evidence="3">The sequence shown here is derived from an EMBL/GenBank/DDBJ whole genome shotgun (WGS) entry which is preliminary data.</text>
</comment>
<evidence type="ECO:0000313" key="4">
    <source>
        <dbReference type="Proteomes" id="UP000562929"/>
    </source>
</evidence>
<accession>A0A8H4Q719</accession>
<dbReference type="AlphaFoldDB" id="A0A8H4Q719"/>
<evidence type="ECO:0000313" key="3">
    <source>
        <dbReference type="EMBL" id="KAF4587908.1"/>
    </source>
</evidence>
<sequence length="278" mass="28444">MKTFTILAISAVAHAGVLVKKCPATTDANCNRFCSSVDPGAFLPFKTKCTHEFDEEQGDAIRCFTIDAFQFEVKNPVSGPAGNAASNTGKNTAADPAKSKPNSTAKVPAKNPVSGPAKNATTDEGKKTAADPATRRPSSPAKGPAKSPVSGPAKSPVSGPARNATSNTGKKTAADPATRIPSSPVKVPAEVPADAVCVPISPDQAPSEADANSSKEKEAQWPRINSKLMKDGHTTTTSQKKSPAPGPAAASDGVPELRQGTAASVGHSTCWDPTGKFC</sequence>
<proteinExistence type="predicted"/>
<evidence type="ECO:0000256" key="2">
    <source>
        <dbReference type="SAM" id="SignalP"/>
    </source>
</evidence>
<name>A0A8H4Q719_9HYPO</name>
<dbReference type="EMBL" id="JAACLJ010000004">
    <property type="protein sequence ID" value="KAF4587908.1"/>
    <property type="molecule type" value="Genomic_DNA"/>
</dbReference>
<gene>
    <name evidence="3" type="ORF">GQ602_004601</name>
</gene>
<keyword evidence="4" id="KW-1185">Reference proteome</keyword>